<dbReference type="NCBIfam" id="TIGR02385">
    <property type="entry name" value="RelE_StbE"/>
    <property type="match status" value="1"/>
</dbReference>
<organism evidence="4 5">
    <name type="scientific">Novosphingobium subterraneum</name>
    <dbReference type="NCBI Taxonomy" id="48936"/>
    <lineage>
        <taxon>Bacteria</taxon>
        <taxon>Pseudomonadati</taxon>
        <taxon>Pseudomonadota</taxon>
        <taxon>Alphaproteobacteria</taxon>
        <taxon>Sphingomonadales</taxon>
        <taxon>Sphingomonadaceae</taxon>
        <taxon>Novosphingobium</taxon>
    </lineage>
</organism>
<reference evidence="4 5" key="1">
    <citation type="submission" date="2014-10" db="EMBL/GenBank/DDBJ databases">
        <title>Draft genome sequence of Novosphingobium subterraneum DSM 12447.</title>
        <authorList>
            <person name="Gan H.M."/>
            <person name="Gan H.Y."/>
            <person name="Savka M.A."/>
        </authorList>
    </citation>
    <scope>NUCLEOTIDE SEQUENCE [LARGE SCALE GENOMIC DNA]</scope>
    <source>
        <strain evidence="4 5">DSM 12447</strain>
    </source>
</reference>
<dbReference type="EMBL" id="JRVC01000007">
    <property type="protein sequence ID" value="KHS46995.1"/>
    <property type="molecule type" value="Genomic_DNA"/>
</dbReference>
<evidence type="ECO:0000256" key="1">
    <source>
        <dbReference type="ARBA" id="ARBA00006226"/>
    </source>
</evidence>
<dbReference type="Proteomes" id="UP000031338">
    <property type="component" value="Unassembled WGS sequence"/>
</dbReference>
<dbReference type="InterPro" id="IPR007712">
    <property type="entry name" value="RelE/ParE_toxin"/>
</dbReference>
<proteinExistence type="inferred from homology"/>
<dbReference type="PATRIC" id="fig|48936.3.peg.1844"/>
<dbReference type="PANTHER" id="PTHR33755:SF9">
    <property type="entry name" value="TOXIN PARE1"/>
    <property type="match status" value="1"/>
</dbReference>
<dbReference type="Gene3D" id="3.30.2310.20">
    <property type="entry name" value="RelE-like"/>
    <property type="match status" value="1"/>
</dbReference>
<dbReference type="InterPro" id="IPR051803">
    <property type="entry name" value="TA_system_RelE-like_toxin"/>
</dbReference>
<comment type="caution">
    <text evidence="4">The sequence shown here is derived from an EMBL/GenBank/DDBJ whole genome shotgun (WGS) entry which is preliminary data.</text>
</comment>
<accession>A0A0B8ZV06</accession>
<evidence type="ECO:0000256" key="2">
    <source>
        <dbReference type="ARBA" id="ARBA00022649"/>
    </source>
</evidence>
<dbReference type="STRING" id="48936.NJ75_01831"/>
<evidence type="ECO:0000313" key="4">
    <source>
        <dbReference type="EMBL" id="KHS46995.1"/>
    </source>
</evidence>
<dbReference type="Pfam" id="PF05016">
    <property type="entry name" value="ParE_toxin"/>
    <property type="match status" value="1"/>
</dbReference>
<protein>
    <recommendedName>
        <fullName evidence="3">Toxin</fullName>
    </recommendedName>
</protein>
<comment type="similarity">
    <text evidence="1 3">Belongs to the RelE toxin family.</text>
</comment>
<keyword evidence="5" id="KW-1185">Reference proteome</keyword>
<dbReference type="InterPro" id="IPR028344">
    <property type="entry name" value="ParE1/4"/>
</dbReference>
<evidence type="ECO:0000256" key="3">
    <source>
        <dbReference type="PIRNR" id="PIRNR029218"/>
    </source>
</evidence>
<sequence>MRAKCCGKSPKSAAPGVPRIVLSRAARRDLVEIFEYGEAEFGAAAADAYSDAIEERFDRLVDHPLIGEAKDSWGEGVRQLPCNRHRIIYRVLGDTVRIIRILHHSRDVQKYLKT</sequence>
<evidence type="ECO:0000313" key="5">
    <source>
        <dbReference type="Proteomes" id="UP000031338"/>
    </source>
</evidence>
<dbReference type="PANTHER" id="PTHR33755">
    <property type="entry name" value="TOXIN PARE1-RELATED"/>
    <property type="match status" value="1"/>
</dbReference>
<gene>
    <name evidence="4" type="ORF">NJ75_01831</name>
</gene>
<keyword evidence="2" id="KW-1277">Toxin-antitoxin system</keyword>
<dbReference type="PIRSF" id="PIRSF029218">
    <property type="entry name" value="ParE"/>
    <property type="match status" value="1"/>
</dbReference>
<name>A0A0B8ZV06_9SPHN</name>
<dbReference type="SUPFAM" id="SSF143011">
    <property type="entry name" value="RelE-like"/>
    <property type="match status" value="1"/>
</dbReference>
<dbReference type="AlphaFoldDB" id="A0A0B8ZV06"/>
<dbReference type="InterPro" id="IPR035093">
    <property type="entry name" value="RelE/ParE_toxin_dom_sf"/>
</dbReference>